<reference evidence="1 2" key="1">
    <citation type="submission" date="2020-08" db="EMBL/GenBank/DDBJ databases">
        <title>Description of novel Flavobacterium F-392 isolate.</title>
        <authorList>
            <person name="Saticioglu I.B."/>
            <person name="Duman M."/>
            <person name="Altun S."/>
        </authorList>
    </citation>
    <scope>NUCLEOTIDE SEQUENCE [LARGE SCALE GENOMIC DNA]</scope>
    <source>
        <strain evidence="1 2">F-392</strain>
    </source>
</reference>
<dbReference type="AlphaFoldDB" id="A0A923SGK6"/>
<keyword evidence="2" id="KW-1185">Reference proteome</keyword>
<proteinExistence type="predicted"/>
<protein>
    <submittedName>
        <fullName evidence="1">Uncharacterized protein</fullName>
    </submittedName>
</protein>
<name>A0A923SGK6_9FLAO</name>
<gene>
    <name evidence="1" type="ORF">H8R25_14705</name>
</gene>
<evidence type="ECO:0000313" key="1">
    <source>
        <dbReference type="EMBL" id="MBC5845680.1"/>
    </source>
</evidence>
<comment type="caution">
    <text evidence="1">The sequence shown here is derived from an EMBL/GenBank/DDBJ whole genome shotgun (WGS) entry which is preliminary data.</text>
</comment>
<organism evidence="1 2">
    <name type="scientific">Flavobacterium muglaense</name>
    <dbReference type="NCBI Taxonomy" id="2764716"/>
    <lineage>
        <taxon>Bacteria</taxon>
        <taxon>Pseudomonadati</taxon>
        <taxon>Bacteroidota</taxon>
        <taxon>Flavobacteriia</taxon>
        <taxon>Flavobacteriales</taxon>
        <taxon>Flavobacteriaceae</taxon>
        <taxon>Flavobacterium</taxon>
    </lineage>
</organism>
<dbReference type="RefSeq" id="WP_187020585.1">
    <property type="nucleotide sequence ID" value="NZ_JACRUK010000050.1"/>
</dbReference>
<evidence type="ECO:0000313" key="2">
    <source>
        <dbReference type="Proteomes" id="UP000641454"/>
    </source>
</evidence>
<dbReference type="EMBL" id="JACRUL010000048">
    <property type="protein sequence ID" value="MBC5845680.1"/>
    <property type="molecule type" value="Genomic_DNA"/>
</dbReference>
<dbReference type="Proteomes" id="UP000641454">
    <property type="component" value="Unassembled WGS sequence"/>
</dbReference>
<accession>A0A923SGK6</accession>
<sequence>MKIQEIKKGLPIGAMSEISKLSGVNSTTVQRFFNGEKTKFNIRLLEVTTNYLKSYKEKEASAMQELQAVASA</sequence>